<evidence type="ECO:0000256" key="8">
    <source>
        <dbReference type="RuleBase" id="RU004474"/>
    </source>
</evidence>
<dbReference type="PIRSF" id="PIRSF000194">
    <property type="entry name" value="DHFR"/>
    <property type="match status" value="1"/>
</dbReference>
<dbReference type="InterPro" id="IPR017925">
    <property type="entry name" value="DHFR_CS"/>
</dbReference>
<dbReference type="EC" id="1.5.1.3" evidence="3 7"/>
<keyword evidence="5 7" id="KW-0521">NADP</keyword>
<dbReference type="PROSITE" id="PS00075">
    <property type="entry name" value="DHFR_1"/>
    <property type="match status" value="1"/>
</dbReference>
<dbReference type="UniPathway" id="UPA00077">
    <property type="reaction ID" value="UER00158"/>
</dbReference>
<feature type="domain" description="DHFR" evidence="9">
    <location>
        <begin position="1"/>
        <end position="161"/>
    </location>
</feature>
<keyword evidence="6 7" id="KW-0560">Oxidoreductase</keyword>
<dbReference type="InterPro" id="IPR012259">
    <property type="entry name" value="DHFR"/>
</dbReference>
<comment type="catalytic activity">
    <reaction evidence="7">
        <text>(6S)-5,6,7,8-tetrahydrofolate + NADP(+) = 7,8-dihydrofolate + NADPH + H(+)</text>
        <dbReference type="Rhea" id="RHEA:15009"/>
        <dbReference type="ChEBI" id="CHEBI:15378"/>
        <dbReference type="ChEBI" id="CHEBI:57451"/>
        <dbReference type="ChEBI" id="CHEBI:57453"/>
        <dbReference type="ChEBI" id="CHEBI:57783"/>
        <dbReference type="ChEBI" id="CHEBI:58349"/>
        <dbReference type="EC" id="1.5.1.3"/>
    </reaction>
</comment>
<dbReference type="AlphaFoldDB" id="A0A0R2NCY0"/>
<comment type="caution">
    <text evidence="10">The sequence shown here is derived from an EMBL/GenBank/DDBJ whole genome shotgun (WGS) entry which is preliminary data.</text>
</comment>
<evidence type="ECO:0000256" key="5">
    <source>
        <dbReference type="ARBA" id="ARBA00022857"/>
    </source>
</evidence>
<dbReference type="RefSeq" id="WP_024625178.1">
    <property type="nucleotide sequence ID" value="NZ_AYGX02000166.1"/>
</dbReference>
<evidence type="ECO:0000256" key="7">
    <source>
        <dbReference type="PIRNR" id="PIRNR000194"/>
    </source>
</evidence>
<organism evidence="10 11">
    <name type="scientific">Lactiplantibacillus fabifermentans DSM 21115</name>
    <dbReference type="NCBI Taxonomy" id="1413187"/>
    <lineage>
        <taxon>Bacteria</taxon>
        <taxon>Bacillati</taxon>
        <taxon>Bacillota</taxon>
        <taxon>Bacilli</taxon>
        <taxon>Lactobacillales</taxon>
        <taxon>Lactobacillaceae</taxon>
        <taxon>Lactiplantibacillus</taxon>
    </lineage>
</organism>
<evidence type="ECO:0000256" key="1">
    <source>
        <dbReference type="ARBA" id="ARBA00004903"/>
    </source>
</evidence>
<dbReference type="Proteomes" id="UP000050920">
    <property type="component" value="Unassembled WGS sequence"/>
</dbReference>
<dbReference type="SUPFAM" id="SSF53597">
    <property type="entry name" value="Dihydrofolate reductase-like"/>
    <property type="match status" value="1"/>
</dbReference>
<name>A0A0R2NCY0_9LACO</name>
<evidence type="ECO:0000259" key="9">
    <source>
        <dbReference type="PROSITE" id="PS51330"/>
    </source>
</evidence>
<evidence type="ECO:0000256" key="4">
    <source>
        <dbReference type="ARBA" id="ARBA00022563"/>
    </source>
</evidence>
<gene>
    <name evidence="10" type="ORF">DY78_GL001737</name>
</gene>
<sequence>MIALIWAQDQNGLIGNAGQLPWHLPADLKRFKQLTLDHKIVMGHTTFAGFKKPLPHRENMVLSRQDLTLPAGVEQLHSIDELWALDAARPNEMIFVIGGSQVFEAVLPKADRLYRTIIDDTFSGDTWMPTIDYTNWHLVDRQAGVTDVKNPYRFQFEDYVRG</sequence>
<dbReference type="GO" id="GO:0046452">
    <property type="term" value="P:dihydrofolate metabolic process"/>
    <property type="evidence" value="ECO:0007669"/>
    <property type="project" value="TreeGrafter"/>
</dbReference>
<dbReference type="InterPro" id="IPR001796">
    <property type="entry name" value="DHFR_dom"/>
</dbReference>
<comment type="function">
    <text evidence="7">Key enzyme in folate metabolism. Catalyzes an essential reaction for de novo glycine and purine synthesis, and for DNA precursor synthesis.</text>
</comment>
<accession>A0A0R2NCY0</accession>
<dbReference type="Pfam" id="PF00186">
    <property type="entry name" value="DHFR_1"/>
    <property type="match status" value="1"/>
</dbReference>
<dbReference type="GO" id="GO:0046655">
    <property type="term" value="P:folic acid metabolic process"/>
    <property type="evidence" value="ECO:0007669"/>
    <property type="project" value="TreeGrafter"/>
</dbReference>
<comment type="similarity">
    <text evidence="2 7 8">Belongs to the dihydrofolate reductase family.</text>
</comment>
<dbReference type="GO" id="GO:0005829">
    <property type="term" value="C:cytosol"/>
    <property type="evidence" value="ECO:0007669"/>
    <property type="project" value="TreeGrafter"/>
</dbReference>
<evidence type="ECO:0000256" key="3">
    <source>
        <dbReference type="ARBA" id="ARBA00012856"/>
    </source>
</evidence>
<dbReference type="GO" id="GO:0046654">
    <property type="term" value="P:tetrahydrofolate biosynthetic process"/>
    <property type="evidence" value="ECO:0007669"/>
    <property type="project" value="UniProtKB-UniPathway"/>
</dbReference>
<protein>
    <recommendedName>
        <fullName evidence="3 7">Dihydrofolate reductase</fullName>
        <ecNumber evidence="3 7">1.5.1.3</ecNumber>
    </recommendedName>
</protein>
<dbReference type="GO" id="GO:0050661">
    <property type="term" value="F:NADP binding"/>
    <property type="evidence" value="ECO:0007669"/>
    <property type="project" value="InterPro"/>
</dbReference>
<evidence type="ECO:0000313" key="11">
    <source>
        <dbReference type="Proteomes" id="UP000050920"/>
    </source>
</evidence>
<keyword evidence="4 7" id="KW-0554">One-carbon metabolism</keyword>
<comment type="pathway">
    <text evidence="1 7">Cofactor biosynthesis; tetrahydrofolate biosynthesis; 5,6,7,8-tetrahydrofolate from 7,8-dihydrofolate: step 1/1.</text>
</comment>
<evidence type="ECO:0000256" key="6">
    <source>
        <dbReference type="ARBA" id="ARBA00023002"/>
    </source>
</evidence>
<dbReference type="EMBL" id="AYGX02000166">
    <property type="protein sequence ID" value="KRO23700.1"/>
    <property type="molecule type" value="Genomic_DNA"/>
</dbReference>
<dbReference type="PRINTS" id="PR00070">
    <property type="entry name" value="DHFR"/>
</dbReference>
<dbReference type="PANTHER" id="PTHR48069">
    <property type="entry name" value="DIHYDROFOLATE REDUCTASE"/>
    <property type="match status" value="1"/>
</dbReference>
<dbReference type="Gene3D" id="3.40.430.10">
    <property type="entry name" value="Dihydrofolate Reductase, subunit A"/>
    <property type="match status" value="1"/>
</dbReference>
<dbReference type="InterPro" id="IPR024072">
    <property type="entry name" value="DHFR-like_dom_sf"/>
</dbReference>
<dbReference type="PANTHER" id="PTHR48069:SF3">
    <property type="entry name" value="DIHYDROFOLATE REDUCTASE"/>
    <property type="match status" value="1"/>
</dbReference>
<dbReference type="GO" id="GO:0004146">
    <property type="term" value="F:dihydrofolate reductase activity"/>
    <property type="evidence" value="ECO:0007669"/>
    <property type="project" value="UniProtKB-EC"/>
</dbReference>
<evidence type="ECO:0000256" key="2">
    <source>
        <dbReference type="ARBA" id="ARBA00009539"/>
    </source>
</evidence>
<dbReference type="CDD" id="cd00209">
    <property type="entry name" value="DHFR"/>
    <property type="match status" value="1"/>
</dbReference>
<keyword evidence="11" id="KW-1185">Reference proteome</keyword>
<evidence type="ECO:0000313" key="10">
    <source>
        <dbReference type="EMBL" id="KRO23700.1"/>
    </source>
</evidence>
<reference evidence="10 11" key="1">
    <citation type="journal article" date="2015" name="Genome Announc.">
        <title>Expanding the biotechnology potential of lactobacilli through comparative genomics of 213 strains and associated genera.</title>
        <authorList>
            <person name="Sun Z."/>
            <person name="Harris H.M."/>
            <person name="McCann A."/>
            <person name="Guo C."/>
            <person name="Argimon S."/>
            <person name="Zhang W."/>
            <person name="Yang X."/>
            <person name="Jeffery I.B."/>
            <person name="Cooney J.C."/>
            <person name="Kagawa T.F."/>
            <person name="Liu W."/>
            <person name="Song Y."/>
            <person name="Salvetti E."/>
            <person name="Wrobel A."/>
            <person name="Rasinkangas P."/>
            <person name="Parkhill J."/>
            <person name="Rea M.C."/>
            <person name="O'Sullivan O."/>
            <person name="Ritari J."/>
            <person name="Douillard F.P."/>
            <person name="Paul Ross R."/>
            <person name="Yang R."/>
            <person name="Briner A.E."/>
            <person name="Felis G.E."/>
            <person name="de Vos W.M."/>
            <person name="Barrangou R."/>
            <person name="Klaenhammer T.R."/>
            <person name="Caufield P.W."/>
            <person name="Cui Y."/>
            <person name="Zhang H."/>
            <person name="O'Toole P.W."/>
        </authorList>
    </citation>
    <scope>NUCLEOTIDE SEQUENCE [LARGE SCALE GENOMIC DNA]</scope>
    <source>
        <strain evidence="10 11">DSM 21115</strain>
    </source>
</reference>
<proteinExistence type="inferred from homology"/>
<dbReference type="GO" id="GO:0006730">
    <property type="term" value="P:one-carbon metabolic process"/>
    <property type="evidence" value="ECO:0007669"/>
    <property type="project" value="UniProtKB-KW"/>
</dbReference>
<dbReference type="PROSITE" id="PS51330">
    <property type="entry name" value="DHFR_2"/>
    <property type="match status" value="1"/>
</dbReference>